<dbReference type="Pfam" id="PF11525">
    <property type="entry name" value="CopK"/>
    <property type="match status" value="1"/>
</dbReference>
<dbReference type="AlphaFoldDB" id="A0A974Y4K5"/>
<accession>A0A974Y4K5</accession>
<dbReference type="InterPro" id="IPR038644">
    <property type="entry name" value="CopK_sf"/>
</dbReference>
<dbReference type="EMBL" id="CP064781">
    <property type="protein sequence ID" value="QRJ64605.1"/>
    <property type="molecule type" value="Genomic_DNA"/>
</dbReference>
<sequence length="93" mass="10300">MLTKLVTTAASILIATSAFAVDQGNVVKSYELKDGSTVYVFKDGKMAMENKVGQVVPMKEGHMMEAKDGQKIMMKGNEIWRLDSALHRDHRGN</sequence>
<dbReference type="KEGG" id="ares:IWH25_04430"/>
<gene>
    <name evidence="2" type="primary">copK</name>
    <name evidence="2" type="ORF">IWH25_04430</name>
</gene>
<dbReference type="Proteomes" id="UP000663444">
    <property type="component" value="Chromosome"/>
</dbReference>
<feature type="signal peptide" evidence="1">
    <location>
        <begin position="1"/>
        <end position="20"/>
    </location>
</feature>
<dbReference type="NCBIfam" id="NF033793">
    <property type="entry name" value="peri_CopK"/>
    <property type="match status" value="1"/>
</dbReference>
<keyword evidence="3" id="KW-1185">Reference proteome</keyword>
<dbReference type="InterPro" id="IPR021604">
    <property type="entry name" value="CopK"/>
</dbReference>
<evidence type="ECO:0000313" key="3">
    <source>
        <dbReference type="Proteomes" id="UP000663444"/>
    </source>
</evidence>
<name>A0A974Y4K5_9RHOO</name>
<dbReference type="GO" id="GO:0046872">
    <property type="term" value="F:metal ion binding"/>
    <property type="evidence" value="ECO:0007669"/>
    <property type="project" value="InterPro"/>
</dbReference>
<keyword evidence="1" id="KW-0732">Signal</keyword>
<evidence type="ECO:0000313" key="2">
    <source>
        <dbReference type="EMBL" id="QRJ64605.1"/>
    </source>
</evidence>
<evidence type="ECO:0000256" key="1">
    <source>
        <dbReference type="SAM" id="SignalP"/>
    </source>
</evidence>
<organism evidence="2 3">
    <name type="scientific">Azospira restricta</name>
    <dbReference type="NCBI Taxonomy" id="404405"/>
    <lineage>
        <taxon>Bacteria</taxon>
        <taxon>Pseudomonadati</taxon>
        <taxon>Pseudomonadota</taxon>
        <taxon>Betaproteobacteria</taxon>
        <taxon>Rhodocyclales</taxon>
        <taxon>Rhodocyclaceae</taxon>
        <taxon>Azospira</taxon>
    </lineage>
</organism>
<protein>
    <submittedName>
        <fullName evidence="2">Periplasmic Cu(I)/Cu(II)-binding protein CopK</fullName>
    </submittedName>
</protein>
<reference evidence="2" key="1">
    <citation type="submission" date="2020-11" db="EMBL/GenBank/DDBJ databases">
        <title>Azospira restricta DSM 18626 genome sequence.</title>
        <authorList>
            <person name="Moe W.M."/>
        </authorList>
    </citation>
    <scope>NUCLEOTIDE SEQUENCE</scope>
    <source>
        <strain evidence="2">DSM 18626</strain>
    </source>
</reference>
<proteinExistence type="predicted"/>
<feature type="chain" id="PRO_5038007381" evidence="1">
    <location>
        <begin position="21"/>
        <end position="93"/>
    </location>
</feature>
<dbReference type="Gene3D" id="2.40.10.300">
    <property type="entry name" value="Copper resistance protein K"/>
    <property type="match status" value="1"/>
</dbReference>
<dbReference type="RefSeq" id="WP_203388148.1">
    <property type="nucleotide sequence ID" value="NZ_CP064781.1"/>
</dbReference>